<keyword evidence="3" id="KW-0720">Serine protease</keyword>
<dbReference type="PROSITE" id="PS50240">
    <property type="entry name" value="TRYPSIN_DOM"/>
    <property type="match status" value="1"/>
</dbReference>
<dbReference type="GO" id="GO:0006508">
    <property type="term" value="P:proteolysis"/>
    <property type="evidence" value="ECO:0007669"/>
    <property type="project" value="UniProtKB-KW"/>
</dbReference>
<dbReference type="Gene3D" id="2.40.10.10">
    <property type="entry name" value="Trypsin-like serine proteases"/>
    <property type="match status" value="2"/>
</dbReference>
<dbReference type="CDD" id="cd00190">
    <property type="entry name" value="Tryp_SPc"/>
    <property type="match status" value="1"/>
</dbReference>
<dbReference type="EMBL" id="APCN01003552">
    <property type="status" value="NOT_ANNOTATED_CDS"/>
    <property type="molecule type" value="Genomic_DNA"/>
</dbReference>
<proteinExistence type="inferred from homology"/>
<dbReference type="SUPFAM" id="SSF50494">
    <property type="entry name" value="Trypsin-like serine proteases"/>
    <property type="match status" value="2"/>
</dbReference>
<dbReference type="PANTHER" id="PTHR24276:SF96">
    <property type="entry name" value="PEPTIDASE S1 DOMAIN-CONTAINING PROTEIN"/>
    <property type="match status" value="1"/>
</dbReference>
<evidence type="ECO:0000256" key="4">
    <source>
        <dbReference type="ARBA" id="ARBA00023157"/>
    </source>
</evidence>
<dbReference type="PANTHER" id="PTHR24276">
    <property type="entry name" value="POLYSERASE-RELATED"/>
    <property type="match status" value="1"/>
</dbReference>
<dbReference type="GO" id="GO:0004252">
    <property type="term" value="F:serine-type endopeptidase activity"/>
    <property type="evidence" value="ECO:0007669"/>
    <property type="project" value="InterPro"/>
</dbReference>
<dbReference type="SMART" id="SM00020">
    <property type="entry name" value="Tryp_SPc"/>
    <property type="match status" value="1"/>
</dbReference>
<evidence type="ECO:0000256" key="2">
    <source>
        <dbReference type="ARBA" id="ARBA00022801"/>
    </source>
</evidence>
<keyword evidence="2" id="KW-0378">Hydrolase</keyword>
<dbReference type="PROSITE" id="PS00134">
    <property type="entry name" value="TRYPSIN_HIS"/>
    <property type="match status" value="1"/>
</dbReference>
<evidence type="ECO:0000256" key="1">
    <source>
        <dbReference type="ARBA" id="ARBA00022670"/>
    </source>
</evidence>
<accession>A0A182I635</accession>
<dbReference type="Proteomes" id="UP000075840">
    <property type="component" value="Unassembled WGS sequence"/>
</dbReference>
<dbReference type="InterPro" id="IPR043504">
    <property type="entry name" value="Peptidase_S1_PA_chymotrypsin"/>
</dbReference>
<keyword evidence="4" id="KW-1015">Disulfide bond</keyword>
<name>A0A182I635_ANOAR</name>
<dbReference type="InterPro" id="IPR018114">
    <property type="entry name" value="TRYPSIN_HIS"/>
</dbReference>
<organism evidence="6 7">
    <name type="scientific">Anopheles arabiensis</name>
    <name type="common">Mosquito</name>
    <dbReference type="NCBI Taxonomy" id="7173"/>
    <lineage>
        <taxon>Eukaryota</taxon>
        <taxon>Metazoa</taxon>
        <taxon>Ecdysozoa</taxon>
        <taxon>Arthropoda</taxon>
        <taxon>Hexapoda</taxon>
        <taxon>Insecta</taxon>
        <taxon>Pterygota</taxon>
        <taxon>Neoptera</taxon>
        <taxon>Endopterygota</taxon>
        <taxon>Diptera</taxon>
        <taxon>Nematocera</taxon>
        <taxon>Culicoidea</taxon>
        <taxon>Culicidae</taxon>
        <taxon>Anophelinae</taxon>
        <taxon>Anopheles</taxon>
    </lineage>
</organism>
<evidence type="ECO:0000256" key="3">
    <source>
        <dbReference type="ARBA" id="ARBA00022825"/>
    </source>
</evidence>
<evidence type="ECO:0000313" key="6">
    <source>
        <dbReference type="EnsemblMetazoa" id="AARA009037-PA"/>
    </source>
</evidence>
<keyword evidence="1" id="KW-0645">Protease</keyword>
<dbReference type="VEuPathDB" id="VectorBase:AARA21_013486"/>
<dbReference type="PRINTS" id="PR00722">
    <property type="entry name" value="CHYMOTRYPSIN"/>
</dbReference>
<dbReference type="EnsemblMetazoa" id="AARA009037-RA">
    <property type="protein sequence ID" value="AARA009037-PA"/>
    <property type="gene ID" value="AARA009037"/>
</dbReference>
<keyword evidence="7" id="KW-1185">Reference proteome</keyword>
<dbReference type="FunFam" id="2.40.10.10:FF:000034">
    <property type="entry name" value="Eupolytin"/>
    <property type="match status" value="1"/>
</dbReference>
<comment type="similarity">
    <text evidence="5">Belongs to the peptidase S1 family. CLIP subfamily.</text>
</comment>
<dbReference type="InterPro" id="IPR001254">
    <property type="entry name" value="Trypsin_dom"/>
</dbReference>
<dbReference type="AlphaFoldDB" id="A0A182I635"/>
<dbReference type="InterPro" id="IPR001314">
    <property type="entry name" value="Peptidase_S1A"/>
</dbReference>
<dbReference type="Pfam" id="PF00089">
    <property type="entry name" value="Trypsin"/>
    <property type="match status" value="2"/>
</dbReference>
<dbReference type="InterPro" id="IPR050430">
    <property type="entry name" value="Peptidase_S1"/>
</dbReference>
<protein>
    <submittedName>
        <fullName evidence="6">Uncharacterized protein</fullName>
    </submittedName>
</protein>
<dbReference type="InterPro" id="IPR009003">
    <property type="entry name" value="Peptidase_S1_PA"/>
</dbReference>
<sequence>MKSLLNVNCIVVLVLCLSNAFASDTNMDNQTEKAIPQVSASAQPHVTSNYSHSGRIVNGKAADITSFPYIVGLRVKNVCVCGASVITYWHALTAAHCVYFNQNISEITLYGGSASLSKGGIVFYASKIVIHPLFNVETADYDAAIIQVKNSFQGYKKIARIPLQNAEVPSNTLCCVAGWGYNGQTYPDNLQYAALLAISQRQCSEAWFGLTTPENICAQRGKNGDLCTGDSGGPLVCNGKLTGVTSYGGEGCRSELPSFALYGGSASLSKGGIVFYLSKIVNHPLYNPKTNYYDVAILQVKKSLEGYKNIARISLQDAEVPSNTLCYVAGWGYNLKTNPDNLQYATQLTVSQQQCSAAWPGTFALSKAQTEIYVTAIVEAHLQRQANRCHFFWWNTL</sequence>
<dbReference type="VEuPathDB" id="VectorBase:AARA009037"/>
<evidence type="ECO:0000256" key="5">
    <source>
        <dbReference type="ARBA" id="ARBA00024195"/>
    </source>
</evidence>
<reference evidence="6" key="1">
    <citation type="submission" date="2022-08" db="UniProtKB">
        <authorList>
            <consortium name="EnsemblMetazoa"/>
        </authorList>
    </citation>
    <scope>IDENTIFICATION</scope>
    <source>
        <strain evidence="6">Dongola</strain>
    </source>
</reference>
<evidence type="ECO:0000313" key="7">
    <source>
        <dbReference type="Proteomes" id="UP000075840"/>
    </source>
</evidence>